<dbReference type="EMBL" id="BARW01020961">
    <property type="protein sequence ID" value="GAI97769.1"/>
    <property type="molecule type" value="Genomic_DNA"/>
</dbReference>
<dbReference type="SUPFAM" id="SSF101386">
    <property type="entry name" value="all-alpha NTP pyrophosphatases"/>
    <property type="match status" value="1"/>
</dbReference>
<protein>
    <recommendedName>
        <fullName evidence="2">NTP pyrophosphohydrolase MazG putative catalytic core domain-containing protein</fullName>
    </recommendedName>
</protein>
<dbReference type="Gene3D" id="1.10.4010.10">
    <property type="entry name" value="Type II deoxyuridine triphosphatase"/>
    <property type="match status" value="1"/>
</dbReference>
<evidence type="ECO:0000313" key="1">
    <source>
        <dbReference type="EMBL" id="GAI97769.1"/>
    </source>
</evidence>
<organism evidence="1">
    <name type="scientific">marine sediment metagenome</name>
    <dbReference type="NCBI Taxonomy" id="412755"/>
    <lineage>
        <taxon>unclassified sequences</taxon>
        <taxon>metagenomes</taxon>
        <taxon>ecological metagenomes</taxon>
    </lineage>
</organism>
<reference evidence="1" key="1">
    <citation type="journal article" date="2014" name="Front. Microbiol.">
        <title>High frequency of phylogenetically diverse reductive dehalogenase-homologous genes in deep subseafloor sedimentary metagenomes.</title>
        <authorList>
            <person name="Kawai M."/>
            <person name="Futagami T."/>
            <person name="Toyoda A."/>
            <person name="Takaki Y."/>
            <person name="Nishi S."/>
            <person name="Hori S."/>
            <person name="Arai W."/>
            <person name="Tsubouchi T."/>
            <person name="Morono Y."/>
            <person name="Uchiyama I."/>
            <person name="Ito T."/>
            <person name="Fujiyama A."/>
            <person name="Inagaki F."/>
            <person name="Takami H."/>
        </authorList>
    </citation>
    <scope>NUCLEOTIDE SEQUENCE</scope>
    <source>
        <strain evidence="1">Expedition CK06-06</strain>
    </source>
</reference>
<sequence length="101" mass="12057">MKDILEKQKELMNYIPHGHKVPDRVQGSVVASMGIIEETMEYLNAIGFKSWRPIPLPRASQLEELTDILFFYSELVIYSGFTFEDIKEEYYRKWEVNMDRY</sequence>
<dbReference type="AlphaFoldDB" id="X1UZG1"/>
<proteinExistence type="predicted"/>
<comment type="caution">
    <text evidence="1">The sequence shown here is derived from an EMBL/GenBank/DDBJ whole genome shotgun (WGS) entry which is preliminary data.</text>
</comment>
<gene>
    <name evidence="1" type="ORF">S12H4_35312</name>
</gene>
<evidence type="ECO:0008006" key="2">
    <source>
        <dbReference type="Google" id="ProtNLM"/>
    </source>
</evidence>
<feature type="non-terminal residue" evidence="1">
    <location>
        <position position="101"/>
    </location>
</feature>
<accession>X1UZG1</accession>
<dbReference type="Pfam" id="PF08761">
    <property type="entry name" value="dUTPase_2"/>
    <property type="match status" value="1"/>
</dbReference>
<name>X1UZG1_9ZZZZ</name>
<dbReference type="InterPro" id="IPR014871">
    <property type="entry name" value="dUTPase/dCTP_pyrophosphatase"/>
</dbReference>